<evidence type="ECO:0000313" key="2">
    <source>
        <dbReference type="EMBL" id="AQU67121.1"/>
    </source>
</evidence>
<accession>A0A1U9QTG6</accession>
<organism evidence="2 3">
    <name type="scientific">Streptomyces niveus</name>
    <name type="common">Streptomyces spheroides</name>
    <dbReference type="NCBI Taxonomy" id="193462"/>
    <lineage>
        <taxon>Bacteria</taxon>
        <taxon>Bacillati</taxon>
        <taxon>Actinomycetota</taxon>
        <taxon>Actinomycetes</taxon>
        <taxon>Kitasatosporales</taxon>
        <taxon>Streptomycetaceae</taxon>
        <taxon>Streptomyces</taxon>
    </lineage>
</organism>
<name>A0A1U9QTG6_STRNV</name>
<feature type="domain" description="N-acetyltransferase" evidence="1">
    <location>
        <begin position="133"/>
        <end position="266"/>
    </location>
</feature>
<dbReference type="AlphaFoldDB" id="A0A1U9QTG6"/>
<dbReference type="GO" id="GO:0016747">
    <property type="term" value="F:acyltransferase activity, transferring groups other than amino-acyl groups"/>
    <property type="evidence" value="ECO:0007669"/>
    <property type="project" value="InterPro"/>
</dbReference>
<dbReference type="Gene3D" id="3.40.630.30">
    <property type="match status" value="1"/>
</dbReference>
<protein>
    <submittedName>
        <fullName evidence="2">GNAT family N-acetyltransferase</fullName>
    </submittedName>
</protein>
<dbReference type="EMBL" id="CP018047">
    <property type="protein sequence ID" value="AQU67121.1"/>
    <property type="molecule type" value="Genomic_DNA"/>
</dbReference>
<gene>
    <name evidence="2" type="ORF">BBN63_13595</name>
</gene>
<sequence>MADLVDSIESVEQLSVVWRAMALDRDPGADVRDLPGLAVRWADCRFPFWNCVALTDVGADAEVVGERLGQAAEIMRAKERPGFLWVFEDLLGEEALAGLAAAAGRVGLAYAFPGVGMAGNLLPLPEPAHPDLTFVRVSTEEHLRAYADLNSRAYGFSLEDGRDGLLGSALWKERVYAYLGMRDGVPVTCAGSVEAEGRLFVVLVATDPAWERRGYGEAVTRKALYEGGRATGLSRATLHATAAGAPVYPRIGFRPNSPMRFYGLTG</sequence>
<keyword evidence="3" id="KW-1185">Reference proteome</keyword>
<dbReference type="Proteomes" id="UP000189677">
    <property type="component" value="Chromosome"/>
</dbReference>
<dbReference type="OrthoDB" id="1706016at2"/>
<reference evidence="2 3" key="1">
    <citation type="submission" date="2016-11" db="EMBL/GenBank/DDBJ databases">
        <title>Complete genome sequence of Streptomyces niveus SCSIO 3406.</title>
        <authorList>
            <person name="Zhu Q."/>
            <person name="Cheng W."/>
            <person name="Song Y."/>
            <person name="Li Q."/>
            <person name="Ju J."/>
        </authorList>
    </citation>
    <scope>NUCLEOTIDE SEQUENCE [LARGE SCALE GENOMIC DNA]</scope>
    <source>
        <strain evidence="2 3">SCSIO 3406</strain>
    </source>
</reference>
<dbReference type="InterPro" id="IPR000182">
    <property type="entry name" value="GNAT_dom"/>
</dbReference>
<dbReference type="KEGG" id="snw:BBN63_13595"/>
<dbReference type="InterPro" id="IPR016181">
    <property type="entry name" value="Acyl_CoA_acyltransferase"/>
</dbReference>
<evidence type="ECO:0000259" key="1">
    <source>
        <dbReference type="PROSITE" id="PS51186"/>
    </source>
</evidence>
<dbReference type="RefSeq" id="WP_078075656.1">
    <property type="nucleotide sequence ID" value="NZ_CP018047.1"/>
</dbReference>
<keyword evidence="2" id="KW-0808">Transferase</keyword>
<proteinExistence type="predicted"/>
<dbReference type="PROSITE" id="PS51186">
    <property type="entry name" value="GNAT"/>
    <property type="match status" value="1"/>
</dbReference>
<evidence type="ECO:0000313" key="3">
    <source>
        <dbReference type="Proteomes" id="UP000189677"/>
    </source>
</evidence>
<dbReference type="SUPFAM" id="SSF55729">
    <property type="entry name" value="Acyl-CoA N-acyltransferases (Nat)"/>
    <property type="match status" value="1"/>
</dbReference>